<dbReference type="EMBL" id="CP013118">
    <property type="protein sequence ID" value="ALO14556.1"/>
    <property type="molecule type" value="Genomic_DNA"/>
</dbReference>
<dbReference type="AlphaFoldDB" id="A0A0S2HXN2"/>
<accession>A0A0S2HXN2</accession>
<proteinExistence type="predicted"/>
<evidence type="ECO:0000313" key="1">
    <source>
        <dbReference type="EMBL" id="ALO14556.1"/>
    </source>
</evidence>
<name>A0A0S2HXN2_9BACT</name>
<dbReference type="STRING" id="1307839.L21SP5_00887"/>
<dbReference type="Proteomes" id="UP000064893">
    <property type="component" value="Chromosome"/>
</dbReference>
<protein>
    <submittedName>
        <fullName evidence="1">Uncharacterized protein</fullName>
    </submittedName>
</protein>
<sequence length="64" mass="7656">MSAYRKEDSSQQQIFIKDSAMFSEPPYTGRYVRWFRHATLSEQVVRGWRYGNFRILLYSITTNA</sequence>
<keyword evidence="2" id="KW-1185">Reference proteome</keyword>
<gene>
    <name evidence="1" type="ORF">L21SP5_00887</name>
</gene>
<dbReference type="KEGG" id="blq:L21SP5_00887"/>
<evidence type="ECO:0000313" key="2">
    <source>
        <dbReference type="Proteomes" id="UP000064893"/>
    </source>
</evidence>
<reference evidence="1 2" key="1">
    <citation type="submission" date="2015-11" db="EMBL/GenBank/DDBJ databases">
        <title>Description and complete genome sequence of a novel strain predominating in hypersaline microbial mats and representing a new family of the Bacteriodetes phylum.</title>
        <authorList>
            <person name="Spring S."/>
            <person name="Bunk B."/>
            <person name="Sproer C."/>
            <person name="Klenk H.-P."/>
        </authorList>
    </citation>
    <scope>NUCLEOTIDE SEQUENCE [LARGE SCALE GENOMIC DNA]</scope>
    <source>
        <strain evidence="1 2">L21-Spi-D4</strain>
    </source>
</reference>
<organism evidence="1 2">
    <name type="scientific">Salinivirga cyanobacteriivorans</name>
    <dbReference type="NCBI Taxonomy" id="1307839"/>
    <lineage>
        <taxon>Bacteria</taxon>
        <taxon>Pseudomonadati</taxon>
        <taxon>Bacteroidota</taxon>
        <taxon>Bacteroidia</taxon>
        <taxon>Bacteroidales</taxon>
        <taxon>Salinivirgaceae</taxon>
        <taxon>Salinivirga</taxon>
    </lineage>
</organism>